<accession>A0A0X9VN09</accession>
<evidence type="ECO:0000256" key="1">
    <source>
        <dbReference type="ARBA" id="ARBA00004141"/>
    </source>
</evidence>
<keyword evidence="8" id="KW-1185">Reference proteome</keyword>
<dbReference type="SUPFAM" id="SSF141322">
    <property type="entry name" value="NfeD domain-like"/>
    <property type="match status" value="1"/>
</dbReference>
<keyword evidence="3 5" id="KW-1133">Transmembrane helix</keyword>
<dbReference type="RefSeq" id="WP_066283908.1">
    <property type="nucleotide sequence ID" value="NZ_CP013920.1"/>
</dbReference>
<evidence type="ECO:0000256" key="3">
    <source>
        <dbReference type="ARBA" id="ARBA00022989"/>
    </source>
</evidence>
<dbReference type="Pfam" id="PF01957">
    <property type="entry name" value="NfeD"/>
    <property type="match status" value="1"/>
</dbReference>
<name>A0A0X9VN09_9GAMM</name>
<sequence>MIKQITKEAYEFWISVSCLLLAIETLIANGYLLWSGIAAIIVGIIVWLIPLSLEIQVFIFLISTIISVLFWWYWLNKICKPQKGLPNQRNQNMIGLRVILIEPTNNGYSRVKINDSSWRTYCEMELIIGTKVEIISINGNTLNVKPIV</sequence>
<feature type="transmembrane region" description="Helical" evidence="5">
    <location>
        <begin position="55"/>
        <end position="75"/>
    </location>
</feature>
<dbReference type="OrthoDB" id="6402862at2"/>
<dbReference type="Gene3D" id="2.40.50.140">
    <property type="entry name" value="Nucleic acid-binding proteins"/>
    <property type="match status" value="1"/>
</dbReference>
<dbReference type="Proteomes" id="UP000069926">
    <property type="component" value="Chromosome"/>
</dbReference>
<keyword evidence="2 5" id="KW-0812">Transmembrane</keyword>
<dbReference type="PANTHER" id="PTHR33507:SF3">
    <property type="entry name" value="INNER MEMBRANE PROTEIN YBBJ"/>
    <property type="match status" value="1"/>
</dbReference>
<feature type="domain" description="NfeD-like C-terminal" evidence="6">
    <location>
        <begin position="92"/>
        <end position="146"/>
    </location>
</feature>
<reference evidence="7 8" key="1">
    <citation type="submission" date="2016-01" db="EMBL/GenBank/DDBJ databases">
        <title>Genome sequence of Ca. Arsenophonus lipopteni, the exclusive symbiont of a blood sucking fly Lipoptena cervi (Diptera: Hippoboscidae).</title>
        <authorList>
            <person name="Novakova E."/>
            <person name="Hypsa V."/>
            <person name="Nguyen P."/>
            <person name="Husnik F."/>
            <person name="Darby A.C."/>
        </authorList>
    </citation>
    <scope>NUCLEOTIDE SEQUENCE [LARGE SCALE GENOMIC DNA]</scope>
    <source>
        <strain evidence="7 8">CB</strain>
    </source>
</reference>
<dbReference type="PANTHER" id="PTHR33507">
    <property type="entry name" value="INNER MEMBRANE PROTEIN YBBJ"/>
    <property type="match status" value="1"/>
</dbReference>
<gene>
    <name evidence="7" type="primary">ybbJ</name>
    <name evidence="7" type="ORF">AUT07_00582</name>
</gene>
<dbReference type="AlphaFoldDB" id="A0A0X9VN09"/>
<evidence type="ECO:0000256" key="2">
    <source>
        <dbReference type="ARBA" id="ARBA00022692"/>
    </source>
</evidence>
<organism evidence="7 8">
    <name type="scientific">Candidatus Arsenophonus lipoptenae</name>
    <dbReference type="NCBI Taxonomy" id="634113"/>
    <lineage>
        <taxon>Bacteria</taxon>
        <taxon>Pseudomonadati</taxon>
        <taxon>Pseudomonadota</taxon>
        <taxon>Gammaproteobacteria</taxon>
        <taxon>Enterobacterales</taxon>
        <taxon>Morganellaceae</taxon>
        <taxon>Arsenophonus</taxon>
    </lineage>
</organism>
<keyword evidence="4 5" id="KW-0472">Membrane</keyword>
<feature type="transmembrane region" description="Helical" evidence="5">
    <location>
        <begin position="31"/>
        <end position="49"/>
    </location>
</feature>
<dbReference type="InterPro" id="IPR052165">
    <property type="entry name" value="Membrane_assoc_protease"/>
</dbReference>
<dbReference type="PATRIC" id="fig|634113.3.peg.549"/>
<evidence type="ECO:0000256" key="5">
    <source>
        <dbReference type="SAM" id="Phobius"/>
    </source>
</evidence>
<dbReference type="KEGG" id="asy:AUT07_00582"/>
<dbReference type="EMBL" id="CP013920">
    <property type="protein sequence ID" value="AMA65136.1"/>
    <property type="molecule type" value="Genomic_DNA"/>
</dbReference>
<dbReference type="InterPro" id="IPR002810">
    <property type="entry name" value="NfeD-like_C"/>
</dbReference>
<evidence type="ECO:0000256" key="4">
    <source>
        <dbReference type="ARBA" id="ARBA00023136"/>
    </source>
</evidence>
<evidence type="ECO:0000313" key="8">
    <source>
        <dbReference type="Proteomes" id="UP000069926"/>
    </source>
</evidence>
<evidence type="ECO:0000313" key="7">
    <source>
        <dbReference type="EMBL" id="AMA65136.1"/>
    </source>
</evidence>
<comment type="subcellular location">
    <subcellularLocation>
        <location evidence="1">Membrane</location>
        <topology evidence="1">Multi-pass membrane protein</topology>
    </subcellularLocation>
</comment>
<evidence type="ECO:0000259" key="6">
    <source>
        <dbReference type="Pfam" id="PF01957"/>
    </source>
</evidence>
<dbReference type="GO" id="GO:0005886">
    <property type="term" value="C:plasma membrane"/>
    <property type="evidence" value="ECO:0007669"/>
    <property type="project" value="TreeGrafter"/>
</dbReference>
<protein>
    <submittedName>
        <fullName evidence="7">Inner membrane protein YbbJ</fullName>
    </submittedName>
</protein>
<dbReference type="InterPro" id="IPR012340">
    <property type="entry name" value="NA-bd_OB-fold"/>
</dbReference>
<proteinExistence type="predicted"/>